<dbReference type="EMBL" id="CP104064">
    <property type="protein sequence ID" value="WAH36079.1"/>
    <property type="molecule type" value="Genomic_DNA"/>
</dbReference>
<gene>
    <name evidence="2" type="ORF">NZD86_17750</name>
</gene>
<proteinExistence type="predicted"/>
<dbReference type="RefSeq" id="WP_268043384.1">
    <property type="nucleotide sequence ID" value="NZ_CP104064.1"/>
</dbReference>
<accession>A0ABY6YZM9</accession>
<evidence type="ECO:0000313" key="2">
    <source>
        <dbReference type="EMBL" id="WAH36079.1"/>
    </source>
</evidence>
<name>A0ABY6YZM9_9BACL</name>
<evidence type="ECO:0000256" key="1">
    <source>
        <dbReference type="SAM" id="MobiDB-lite"/>
    </source>
</evidence>
<organism evidence="2 3">
    <name type="scientific">Alicyclobacillus dauci</name>
    <dbReference type="NCBI Taxonomy" id="1475485"/>
    <lineage>
        <taxon>Bacteria</taxon>
        <taxon>Bacillati</taxon>
        <taxon>Bacillota</taxon>
        <taxon>Bacilli</taxon>
        <taxon>Bacillales</taxon>
        <taxon>Alicyclobacillaceae</taxon>
        <taxon>Alicyclobacillus</taxon>
    </lineage>
</organism>
<protein>
    <submittedName>
        <fullName evidence="2">Uncharacterized protein</fullName>
    </submittedName>
</protein>
<evidence type="ECO:0000313" key="3">
    <source>
        <dbReference type="Proteomes" id="UP001164803"/>
    </source>
</evidence>
<sequence length="56" mass="6222">MSDEDREHTSTTVDLQLKAFNPYEVSHADSNCRNPFTGTAYRGYGDSGYRDGSLTS</sequence>
<keyword evidence="3" id="KW-1185">Reference proteome</keyword>
<reference evidence="2" key="1">
    <citation type="submission" date="2022-08" db="EMBL/GenBank/DDBJ databases">
        <title>Alicyclobacillus dauci DSM2870, complete genome.</title>
        <authorList>
            <person name="Wang Q."/>
            <person name="Cai R."/>
            <person name="Wang Z."/>
        </authorList>
    </citation>
    <scope>NUCLEOTIDE SEQUENCE</scope>
    <source>
        <strain evidence="2">DSM 28700</strain>
    </source>
</reference>
<dbReference type="Proteomes" id="UP001164803">
    <property type="component" value="Chromosome"/>
</dbReference>
<feature type="region of interest" description="Disordered" evidence="1">
    <location>
        <begin position="28"/>
        <end position="56"/>
    </location>
</feature>
<feature type="compositionally biased region" description="Polar residues" evidence="1">
    <location>
        <begin position="28"/>
        <end position="37"/>
    </location>
</feature>